<evidence type="ECO:0000256" key="1">
    <source>
        <dbReference type="ARBA" id="ARBA00004141"/>
    </source>
</evidence>
<keyword evidence="9" id="KW-1185">Reference proteome</keyword>
<dbReference type="Proteomes" id="UP000326702">
    <property type="component" value="Chromosome"/>
</dbReference>
<dbReference type="PANTHER" id="PTHR31885:SF6">
    <property type="entry name" value="GH04784P"/>
    <property type="match status" value="1"/>
</dbReference>
<dbReference type="GO" id="GO:0016787">
    <property type="term" value="F:hydrolase activity"/>
    <property type="evidence" value="ECO:0007669"/>
    <property type="project" value="TreeGrafter"/>
</dbReference>
<comment type="subcellular location">
    <subcellularLocation>
        <location evidence="1">Membrane</location>
        <topology evidence="1">Multi-pass membrane protein</topology>
    </subcellularLocation>
</comment>
<dbReference type="KEGG" id="lxl:KDY119_02007"/>
<dbReference type="InterPro" id="IPR012506">
    <property type="entry name" value="TMEM86B-like"/>
</dbReference>
<evidence type="ECO:0000256" key="2">
    <source>
        <dbReference type="ARBA" id="ARBA00007375"/>
    </source>
</evidence>
<dbReference type="PANTHER" id="PTHR31885">
    <property type="entry name" value="GH04784P"/>
    <property type="match status" value="1"/>
</dbReference>
<feature type="transmembrane region" description="Helical" evidence="7">
    <location>
        <begin position="109"/>
        <end position="129"/>
    </location>
</feature>
<protein>
    <recommendedName>
        <fullName evidence="10">Lysoplasmalogenase</fullName>
    </recommendedName>
</protein>
<keyword evidence="3 7" id="KW-0812">Transmembrane</keyword>
<evidence type="ECO:0000256" key="6">
    <source>
        <dbReference type="SAM" id="MobiDB-lite"/>
    </source>
</evidence>
<evidence type="ECO:0000256" key="5">
    <source>
        <dbReference type="ARBA" id="ARBA00023136"/>
    </source>
</evidence>
<feature type="region of interest" description="Disordered" evidence="6">
    <location>
        <begin position="246"/>
        <end position="273"/>
    </location>
</feature>
<evidence type="ECO:0000256" key="3">
    <source>
        <dbReference type="ARBA" id="ARBA00022692"/>
    </source>
</evidence>
<reference evidence="8 9" key="1">
    <citation type="submission" date="2019-10" db="EMBL/GenBank/DDBJ databases">
        <title>Genome sequence of Luteimicrobium xylanilyticum HY-24.</title>
        <authorList>
            <person name="Kim D.Y."/>
            <person name="Park H.-Y."/>
        </authorList>
    </citation>
    <scope>NUCLEOTIDE SEQUENCE [LARGE SCALE GENOMIC DNA]</scope>
    <source>
        <strain evidence="8 9">HY-24</strain>
    </source>
</reference>
<evidence type="ECO:0000313" key="9">
    <source>
        <dbReference type="Proteomes" id="UP000326702"/>
    </source>
</evidence>
<accession>A0A5P9QAK8</accession>
<evidence type="ECO:0000256" key="4">
    <source>
        <dbReference type="ARBA" id="ARBA00022989"/>
    </source>
</evidence>
<name>A0A5P9QAK8_9MICO</name>
<gene>
    <name evidence="8" type="ORF">KDY119_02007</name>
</gene>
<feature type="transmembrane region" description="Helical" evidence="7">
    <location>
        <begin position="166"/>
        <end position="196"/>
    </location>
</feature>
<dbReference type="GO" id="GO:0016020">
    <property type="term" value="C:membrane"/>
    <property type="evidence" value="ECO:0007669"/>
    <property type="project" value="UniProtKB-SubCell"/>
</dbReference>
<evidence type="ECO:0008006" key="10">
    <source>
        <dbReference type="Google" id="ProtNLM"/>
    </source>
</evidence>
<dbReference type="RefSeq" id="WP_083890815.1">
    <property type="nucleotide sequence ID" value="NZ_CP045529.1"/>
</dbReference>
<sequence>MTPGQHDRPAPGPDQPATGESVGAAFARVVVPGALYGLDLATHVVALLLGAHTLATVTQALLMPLLAAVLLGASTRPLARITRWALAALALSWLGDVLPSTVRGDADDLRFLLMVGPFLLAQTTYVTAFWPDRRRVRPLTVAGYAVALAVLVGVCAPHAGTMLVPVLVYGAMLTAMAVLSTGLGRLAGLGGAVFFVSDGLIALGRFAGHPAGTAGSVAVMATYGVGQALLVAGVLHRAGDMWAAPRSKHLPRPSGAVPGATASGGVAERGGEL</sequence>
<evidence type="ECO:0000256" key="7">
    <source>
        <dbReference type="SAM" id="Phobius"/>
    </source>
</evidence>
<dbReference type="Pfam" id="PF07947">
    <property type="entry name" value="YhhN"/>
    <property type="match status" value="1"/>
</dbReference>
<dbReference type="EMBL" id="CP045529">
    <property type="protein sequence ID" value="QFU98491.1"/>
    <property type="molecule type" value="Genomic_DNA"/>
</dbReference>
<keyword evidence="5 7" id="KW-0472">Membrane</keyword>
<proteinExistence type="inferred from homology"/>
<dbReference type="OrthoDB" id="4227931at2"/>
<feature type="transmembrane region" description="Helical" evidence="7">
    <location>
        <begin position="141"/>
        <end position="160"/>
    </location>
</feature>
<feature type="transmembrane region" description="Helical" evidence="7">
    <location>
        <begin position="44"/>
        <end position="72"/>
    </location>
</feature>
<evidence type="ECO:0000313" key="8">
    <source>
        <dbReference type="EMBL" id="QFU98491.1"/>
    </source>
</evidence>
<comment type="similarity">
    <text evidence="2">Belongs to the TMEM86 family.</text>
</comment>
<organism evidence="8 9">
    <name type="scientific">Luteimicrobium xylanilyticum</name>
    <dbReference type="NCBI Taxonomy" id="1133546"/>
    <lineage>
        <taxon>Bacteria</taxon>
        <taxon>Bacillati</taxon>
        <taxon>Actinomycetota</taxon>
        <taxon>Actinomycetes</taxon>
        <taxon>Micrococcales</taxon>
        <taxon>Luteimicrobium</taxon>
    </lineage>
</organism>
<keyword evidence="4 7" id="KW-1133">Transmembrane helix</keyword>
<dbReference type="AlphaFoldDB" id="A0A5P9QAK8"/>